<dbReference type="PATRIC" id="fig|1348774.3.peg.1001"/>
<proteinExistence type="predicted"/>
<protein>
    <submittedName>
        <fullName evidence="1">Uncharacterized protein</fullName>
    </submittedName>
</protein>
<evidence type="ECO:0000313" key="2">
    <source>
        <dbReference type="Proteomes" id="UP000035287"/>
    </source>
</evidence>
<evidence type="ECO:0000313" key="1">
    <source>
        <dbReference type="EMBL" id="AKM09447.1"/>
    </source>
</evidence>
<dbReference type="Pfam" id="PF13577">
    <property type="entry name" value="SnoaL_4"/>
    <property type="match status" value="1"/>
</dbReference>
<dbReference type="Proteomes" id="UP000035287">
    <property type="component" value="Chromosome"/>
</dbReference>
<accession>A0A0G3XE22</accession>
<dbReference type="EMBL" id="CP011770">
    <property type="protein sequence ID" value="AKM09447.1"/>
    <property type="molecule type" value="Genomic_DNA"/>
</dbReference>
<keyword evidence="2" id="KW-1185">Reference proteome</keyword>
<dbReference type="OrthoDB" id="2860904at2"/>
<gene>
    <name evidence="1" type="ORF">AB433_04770</name>
</gene>
<dbReference type="STRING" id="1348774.AB433_04770"/>
<reference evidence="1 2" key="1">
    <citation type="submission" date="2015-06" db="EMBL/GenBank/DDBJ databases">
        <authorList>
            <person name="Zeng Y."/>
            <person name="Huang Y."/>
        </authorList>
    </citation>
    <scope>NUCLEOTIDE SEQUENCE [LARGE SCALE GENOMIC DNA]</scope>
    <source>
        <strain evidence="1 2">PQ-2</strain>
    </source>
</reference>
<sequence>MTKLQDRNDAQAIETVYAHYCTVIDSKDFTGLREVFLPDAVQDYRSSNGILEFGVEPLITRLTRNMGHGSLCGETAHSVSNIRIKVDGDTARAKARFHATHHGLEHFVGKRYACWGEYSDDWVRTDDGWRITRRHYRNTRTEGPVEIIRGRPAPAS</sequence>
<organism evidence="1 2">
    <name type="scientific">Croceicoccus naphthovorans</name>
    <dbReference type="NCBI Taxonomy" id="1348774"/>
    <lineage>
        <taxon>Bacteria</taxon>
        <taxon>Pseudomonadati</taxon>
        <taxon>Pseudomonadota</taxon>
        <taxon>Alphaproteobacteria</taxon>
        <taxon>Sphingomonadales</taxon>
        <taxon>Erythrobacteraceae</taxon>
        <taxon>Croceicoccus</taxon>
    </lineage>
</organism>
<dbReference type="KEGG" id="cna:AB433_04770"/>
<dbReference type="RefSeq" id="WP_047820135.1">
    <property type="nucleotide sequence ID" value="NZ_CP011770.1"/>
</dbReference>
<name>A0A0G3XE22_9SPHN</name>
<dbReference type="AlphaFoldDB" id="A0A0G3XE22"/>
<dbReference type="SUPFAM" id="SSF54427">
    <property type="entry name" value="NTF2-like"/>
    <property type="match status" value="1"/>
</dbReference>
<dbReference type="InterPro" id="IPR037401">
    <property type="entry name" value="SnoaL-like"/>
</dbReference>
<dbReference type="Gene3D" id="3.10.450.50">
    <property type="match status" value="1"/>
</dbReference>
<dbReference type="InterPro" id="IPR032710">
    <property type="entry name" value="NTF2-like_dom_sf"/>
</dbReference>